<dbReference type="InterPro" id="IPR000914">
    <property type="entry name" value="SBP_5_dom"/>
</dbReference>
<evidence type="ECO:0000256" key="2">
    <source>
        <dbReference type="ARBA" id="ARBA00005695"/>
    </source>
</evidence>
<evidence type="ECO:0000313" key="7">
    <source>
        <dbReference type="EMBL" id="MBU8546001.1"/>
    </source>
</evidence>
<dbReference type="EMBL" id="JAERQM010000006">
    <property type="protein sequence ID" value="MBU8546001.1"/>
    <property type="molecule type" value="Genomic_DNA"/>
</dbReference>
<dbReference type="CDD" id="cd08498">
    <property type="entry name" value="PBP2_NikA_DppA_OppA_like_2"/>
    <property type="match status" value="1"/>
</dbReference>
<comment type="similarity">
    <text evidence="2">Belongs to the bacterial solute-binding protein 5 family.</text>
</comment>
<evidence type="ECO:0000256" key="5">
    <source>
        <dbReference type="SAM" id="SignalP"/>
    </source>
</evidence>
<sequence>MRLLRPLLMTAALLTALPAAAQELRIGFKAAVDGSDPHQNYTPNRNVQLHVYEPLVFQDPFMRPLPGAASSWRQISDEAWEFTLREGLTFHDGTPVTADDVVFSIKRAREITGLRTFVGQTRSIASAEAKDARTVIIRTRGLSTLLPNQMAVIAIVSRRLAEGAVEADFNGGRAAIGTGPYRWVRLSQGQDVVLERAERHWREPEPWQRVTFRFIGNDSARVAALLAGDVDVIDNVPAALYGRVRDSDRSQLITGTGLFTLYMYLDHFRDQVVYATGPDGQPLARNPIRDPRVRQAMNLALNRAALAERAMEGSADPIGQFAGPGFIGHDPSLPVPAQDIAQARRLLAEAGYPDGFGLTIHCTNNRFAGDSRTCQVVGQMLTSVGIRVTVDALPTAVFFRRANGGQGLDPEFTAFMAIFASSTGVASETMSSILRTRNAALGQGPLNRGRYSNPAMDAALDRVDRTLDDAERERAMGAAARIAIEDNAILPIFSLRASYGVRRGLTLTPRGDQYTMATGIRTAP</sequence>
<evidence type="ECO:0000256" key="1">
    <source>
        <dbReference type="ARBA" id="ARBA00004418"/>
    </source>
</evidence>
<dbReference type="PANTHER" id="PTHR30290:SF9">
    <property type="entry name" value="OLIGOPEPTIDE-BINDING PROTEIN APPA"/>
    <property type="match status" value="1"/>
</dbReference>
<keyword evidence="8" id="KW-1185">Reference proteome</keyword>
<accession>A0ABS6HBB2</accession>
<protein>
    <submittedName>
        <fullName evidence="7">ABC transporter substrate-binding protein</fullName>
    </submittedName>
</protein>
<feature type="chain" id="PRO_5046347409" evidence="5">
    <location>
        <begin position="22"/>
        <end position="524"/>
    </location>
</feature>
<evidence type="ECO:0000256" key="3">
    <source>
        <dbReference type="ARBA" id="ARBA00022448"/>
    </source>
</evidence>
<evidence type="ECO:0000313" key="8">
    <source>
        <dbReference type="Proteomes" id="UP000689967"/>
    </source>
</evidence>
<reference evidence="7 8" key="1">
    <citation type="submission" date="2021-01" db="EMBL/GenBank/DDBJ databases">
        <title>Roseomonas sp. nov, a bacterium isolated from an oil production mixture in Yumen Oilfield.</title>
        <authorList>
            <person name="Wu D."/>
        </authorList>
    </citation>
    <scope>NUCLEOTIDE SEQUENCE [LARGE SCALE GENOMIC DNA]</scope>
    <source>
        <strain evidence="7 8">ROY-5-3</strain>
    </source>
</reference>
<evidence type="ECO:0000256" key="4">
    <source>
        <dbReference type="ARBA" id="ARBA00022729"/>
    </source>
</evidence>
<gene>
    <name evidence="7" type="ORF">JJQ90_19925</name>
</gene>
<proteinExistence type="inferred from homology"/>
<feature type="signal peptide" evidence="5">
    <location>
        <begin position="1"/>
        <end position="21"/>
    </location>
</feature>
<dbReference type="InterPro" id="IPR039424">
    <property type="entry name" value="SBP_5"/>
</dbReference>
<name>A0ABS6HBB2_9PROT</name>
<dbReference type="PANTHER" id="PTHR30290">
    <property type="entry name" value="PERIPLASMIC BINDING COMPONENT OF ABC TRANSPORTER"/>
    <property type="match status" value="1"/>
</dbReference>
<dbReference type="PIRSF" id="PIRSF002741">
    <property type="entry name" value="MppA"/>
    <property type="match status" value="1"/>
</dbReference>
<feature type="domain" description="Solute-binding protein family 5" evidence="6">
    <location>
        <begin position="65"/>
        <end position="417"/>
    </location>
</feature>
<dbReference type="RefSeq" id="WP_216878012.1">
    <property type="nucleotide sequence ID" value="NZ_JAERQM010000006.1"/>
</dbReference>
<evidence type="ECO:0000259" key="6">
    <source>
        <dbReference type="Pfam" id="PF00496"/>
    </source>
</evidence>
<dbReference type="Pfam" id="PF00496">
    <property type="entry name" value="SBP_bac_5"/>
    <property type="match status" value="1"/>
</dbReference>
<organism evidence="7 8">
    <name type="scientific">Falsiroseomonas oleicola</name>
    <dbReference type="NCBI Taxonomy" id="2801474"/>
    <lineage>
        <taxon>Bacteria</taxon>
        <taxon>Pseudomonadati</taxon>
        <taxon>Pseudomonadota</taxon>
        <taxon>Alphaproteobacteria</taxon>
        <taxon>Acetobacterales</taxon>
        <taxon>Roseomonadaceae</taxon>
        <taxon>Falsiroseomonas</taxon>
    </lineage>
</organism>
<keyword evidence="3" id="KW-0813">Transport</keyword>
<keyword evidence="4 5" id="KW-0732">Signal</keyword>
<dbReference type="Proteomes" id="UP000689967">
    <property type="component" value="Unassembled WGS sequence"/>
</dbReference>
<comment type="subcellular location">
    <subcellularLocation>
        <location evidence="1">Periplasm</location>
    </subcellularLocation>
</comment>
<comment type="caution">
    <text evidence="7">The sequence shown here is derived from an EMBL/GenBank/DDBJ whole genome shotgun (WGS) entry which is preliminary data.</text>
</comment>
<dbReference type="InterPro" id="IPR030678">
    <property type="entry name" value="Peptide/Ni-bd"/>
</dbReference>